<evidence type="ECO:0000256" key="4">
    <source>
        <dbReference type="ARBA" id="ARBA00032690"/>
    </source>
</evidence>
<name>A0AAN8SDC3_POLSC</name>
<dbReference type="PANTHER" id="PTHR33967:SF1">
    <property type="entry name" value="RAGULATOR COMPLEX PROTEIN LAMTOR4"/>
    <property type="match status" value="1"/>
</dbReference>
<organism evidence="5 6">
    <name type="scientific">Polyplax serrata</name>
    <name type="common">Common mouse louse</name>
    <dbReference type="NCBI Taxonomy" id="468196"/>
    <lineage>
        <taxon>Eukaryota</taxon>
        <taxon>Metazoa</taxon>
        <taxon>Ecdysozoa</taxon>
        <taxon>Arthropoda</taxon>
        <taxon>Hexapoda</taxon>
        <taxon>Insecta</taxon>
        <taxon>Pterygota</taxon>
        <taxon>Neoptera</taxon>
        <taxon>Paraneoptera</taxon>
        <taxon>Psocodea</taxon>
        <taxon>Troctomorpha</taxon>
        <taxon>Phthiraptera</taxon>
        <taxon>Anoplura</taxon>
        <taxon>Polyplacidae</taxon>
        <taxon>Polyplax</taxon>
    </lineage>
</organism>
<gene>
    <name evidence="5" type="ORF">RUM43_001126</name>
</gene>
<keyword evidence="3" id="KW-0458">Lysosome</keyword>
<proteinExistence type="inferred from homology"/>
<dbReference type="GO" id="GO:0071986">
    <property type="term" value="C:Ragulator complex"/>
    <property type="evidence" value="ECO:0007669"/>
    <property type="project" value="InterPro"/>
</dbReference>
<dbReference type="Proteomes" id="UP001372834">
    <property type="component" value="Unassembled WGS sequence"/>
</dbReference>
<sequence length="115" mass="12525">MSSSIRVPDQLGHLVLHETGATISSSGDLENDERTAEIIYNMLSVTDRLDSSALGNSGFNKISICYKDFCYVICMSNKKIHIVKKKLIGSNITSNSEPDSNLIDLNSSATEDLIA</sequence>
<dbReference type="GO" id="GO:0005085">
    <property type="term" value="F:guanyl-nucleotide exchange factor activity"/>
    <property type="evidence" value="ECO:0007669"/>
    <property type="project" value="TreeGrafter"/>
</dbReference>
<dbReference type="GO" id="GO:0032008">
    <property type="term" value="P:positive regulation of TOR signaling"/>
    <property type="evidence" value="ECO:0007669"/>
    <property type="project" value="InterPro"/>
</dbReference>
<evidence type="ECO:0000313" key="5">
    <source>
        <dbReference type="EMBL" id="KAK6644853.1"/>
    </source>
</evidence>
<evidence type="ECO:0000313" key="6">
    <source>
        <dbReference type="Proteomes" id="UP001372834"/>
    </source>
</evidence>
<evidence type="ECO:0000256" key="2">
    <source>
        <dbReference type="ARBA" id="ARBA00010627"/>
    </source>
</evidence>
<dbReference type="GO" id="GO:0071230">
    <property type="term" value="P:cellular response to amino acid stimulus"/>
    <property type="evidence" value="ECO:0007669"/>
    <property type="project" value="InterPro"/>
</dbReference>
<dbReference type="EMBL" id="JAWJWE010000001">
    <property type="protein sequence ID" value="KAK6644853.1"/>
    <property type="molecule type" value="Genomic_DNA"/>
</dbReference>
<comment type="caution">
    <text evidence="5">The sequence shown here is derived from an EMBL/GenBank/DDBJ whole genome shotgun (WGS) entry which is preliminary data.</text>
</comment>
<accession>A0AAN8SDC3</accession>
<dbReference type="AlphaFoldDB" id="A0AAN8SDC3"/>
<evidence type="ECO:0000256" key="3">
    <source>
        <dbReference type="ARBA" id="ARBA00023228"/>
    </source>
</evidence>
<reference evidence="5 6" key="1">
    <citation type="submission" date="2023-10" db="EMBL/GenBank/DDBJ databases">
        <title>Genomes of two closely related lineages of the louse Polyplax serrata with different host specificities.</title>
        <authorList>
            <person name="Martinu J."/>
            <person name="Tarabai H."/>
            <person name="Stefka J."/>
            <person name="Hypsa V."/>
        </authorList>
    </citation>
    <scope>NUCLEOTIDE SEQUENCE [LARGE SCALE GENOMIC DNA]</scope>
    <source>
        <strain evidence="5">HR10_N</strain>
    </source>
</reference>
<protein>
    <recommendedName>
        <fullName evidence="4">Late endosomal/lysosomal adaptor and MAPK and MTOR activator 4</fullName>
    </recommendedName>
</protein>
<dbReference type="InterPro" id="IPR034601">
    <property type="entry name" value="LAMTOR4"/>
</dbReference>
<comment type="subcellular location">
    <subcellularLocation>
        <location evidence="1">Lysosome</location>
    </subcellularLocation>
</comment>
<dbReference type="PANTHER" id="PTHR33967">
    <property type="entry name" value="RAGULATOR COMPLEX PROTEIN LAMTOR4"/>
    <property type="match status" value="1"/>
</dbReference>
<evidence type="ECO:0000256" key="1">
    <source>
        <dbReference type="ARBA" id="ARBA00004371"/>
    </source>
</evidence>
<comment type="similarity">
    <text evidence="2">Belongs to the LAMTOR4 family.</text>
</comment>
<dbReference type="GO" id="GO:0005764">
    <property type="term" value="C:lysosome"/>
    <property type="evidence" value="ECO:0007669"/>
    <property type="project" value="UniProtKB-SubCell"/>
</dbReference>